<feature type="signal peptide" evidence="1">
    <location>
        <begin position="1"/>
        <end position="23"/>
    </location>
</feature>
<accession>A0A131Z4Q7</accession>
<feature type="chain" id="PRO_5007286779" evidence="1">
    <location>
        <begin position="24"/>
        <end position="225"/>
    </location>
</feature>
<dbReference type="CDD" id="cd00866">
    <property type="entry name" value="PEBP_euk"/>
    <property type="match status" value="1"/>
</dbReference>
<dbReference type="PANTHER" id="PTHR11362:SF82">
    <property type="entry name" value="PHOSPHATIDYLETHANOLAMINE-BINDING PROTEIN 4"/>
    <property type="match status" value="1"/>
</dbReference>
<dbReference type="InterPro" id="IPR035810">
    <property type="entry name" value="PEBP_euk"/>
</dbReference>
<name>A0A131Z4Q7_RHIAP</name>
<dbReference type="AlphaFoldDB" id="A0A131Z4Q7"/>
<evidence type="ECO:0000256" key="1">
    <source>
        <dbReference type="SAM" id="SignalP"/>
    </source>
</evidence>
<dbReference type="InterPro" id="IPR036610">
    <property type="entry name" value="PEBP-like_sf"/>
</dbReference>
<keyword evidence="1" id="KW-0732">Signal</keyword>
<protein>
    <submittedName>
        <fullName evidence="2">Phosphatidylethanolamine binding protein</fullName>
    </submittedName>
</protein>
<dbReference type="PANTHER" id="PTHR11362">
    <property type="entry name" value="PHOSPHATIDYLETHANOLAMINE-BINDING PROTEIN"/>
    <property type="match status" value="1"/>
</dbReference>
<sequence>MTLAEHSALLLLLVATAWQPSIQETAKEGSSVGGSVGGSGSKMKAEQLSGGITLPDLYLWRDSGLVKDLGMDDAPHALLDIQYGGLLISELNRSYTPAQTANSPMVKLRGFLRCGPPFSLLMVDADAPSRQQPTKRSWLHWMVLNANSDDKFHEGDEAMSYKGPNPPKGSGPHRYVLLVYCQDGMTLNKADMAPSDRPGYNLATFGSKLKTTLAVAGAFYYAENA</sequence>
<evidence type="ECO:0000313" key="2">
    <source>
        <dbReference type="EMBL" id="JAP85426.1"/>
    </source>
</evidence>
<dbReference type="Gene3D" id="3.90.280.10">
    <property type="entry name" value="PEBP-like"/>
    <property type="match status" value="1"/>
</dbReference>
<dbReference type="InterPro" id="IPR008914">
    <property type="entry name" value="PEBP"/>
</dbReference>
<dbReference type="Pfam" id="PF01161">
    <property type="entry name" value="PBP"/>
    <property type="match status" value="1"/>
</dbReference>
<organism evidence="2">
    <name type="scientific">Rhipicephalus appendiculatus</name>
    <name type="common">Brown ear tick</name>
    <dbReference type="NCBI Taxonomy" id="34631"/>
    <lineage>
        <taxon>Eukaryota</taxon>
        <taxon>Metazoa</taxon>
        <taxon>Ecdysozoa</taxon>
        <taxon>Arthropoda</taxon>
        <taxon>Chelicerata</taxon>
        <taxon>Arachnida</taxon>
        <taxon>Acari</taxon>
        <taxon>Parasitiformes</taxon>
        <taxon>Ixodida</taxon>
        <taxon>Ixodoidea</taxon>
        <taxon>Ixodidae</taxon>
        <taxon>Rhipicephalinae</taxon>
        <taxon>Rhipicephalus</taxon>
        <taxon>Rhipicephalus</taxon>
    </lineage>
</organism>
<dbReference type="EMBL" id="GEDV01003131">
    <property type="protein sequence ID" value="JAP85426.1"/>
    <property type="molecule type" value="Transcribed_RNA"/>
</dbReference>
<dbReference type="SUPFAM" id="SSF49777">
    <property type="entry name" value="PEBP-like"/>
    <property type="match status" value="1"/>
</dbReference>
<reference evidence="2" key="1">
    <citation type="journal article" date="2016" name="Ticks Tick Borne Dis.">
        <title>De novo assembly and annotation of the salivary gland transcriptome of Rhipicephalus appendiculatus male and female ticks during blood feeding.</title>
        <authorList>
            <person name="de Castro M.H."/>
            <person name="de Klerk D."/>
            <person name="Pienaar R."/>
            <person name="Latif A.A."/>
            <person name="Rees D.J."/>
            <person name="Mans B.J."/>
        </authorList>
    </citation>
    <scope>NUCLEOTIDE SEQUENCE</scope>
    <source>
        <tissue evidence="2">Salivary glands</tissue>
    </source>
</reference>
<proteinExistence type="predicted"/>